<sequence length="573" mass="66202">MSNLQSKTINGYEIRYIFKQNRKDNAHLVVLFNGYRRWGWDFENSINFFKCNILMIDDFFENSQSCYLGRNGKLSFSDVVNELIVGTLNDLGLSKSQCTLIGPSKGGFAALYIGLKYDFTNIVAPSFVGHIGTWMINYNKSIATHVMGANYTDRTVEFYDNLLLDLIAKDKKSSRNIYVFLSGNDHYYLEYGQKAVIQRLNEKYDNLNVFFTDSPLSFQHDQVATYFLQEILSVTNLLTQNIAVKLNEGLLDNMGFNVLITPSNETAGLLKKRKENLRAKAVPSNELQTIKVENDVLFVEGLAYLKNYDAPDYRKLHKYLALENVNGNFRQEFLLGTVPKKDQSRVLYSNVFYDYTASGFATMDFQGINLAPIGPGTYRLKISISNNKDLREFNNFNLKKGLDQELEIKSISRGFEYRLFSVTRKKDRQVFLTKRPIINKFINLYRYFHLEDYWVRDFKFHLEGVFIVTGVNLYKLHVGNYYLVLRHEETQNIYSYVLGQVLKPNLSEKIGNPYGGYESCYFASMGFAGVDVENLPTGRYEVFISLSHQNEIFTEQVNGILSITEENCFFQRK</sequence>
<dbReference type="SUPFAM" id="SSF53474">
    <property type="entry name" value="alpha/beta-Hydrolases"/>
    <property type="match status" value="1"/>
</dbReference>
<dbReference type="AlphaFoldDB" id="A0A9X1CRX2"/>
<evidence type="ECO:0000313" key="2">
    <source>
        <dbReference type="Proteomes" id="UP000708805"/>
    </source>
</evidence>
<accession>A0A9X1CRX2</accession>
<protein>
    <recommendedName>
        <fullName evidence="3">Accessory Sec system protein Asp2</fullName>
    </recommendedName>
</protein>
<comment type="caution">
    <text evidence="1">The sequence shown here is derived from an EMBL/GenBank/DDBJ whole genome shotgun (WGS) entry which is preliminary data.</text>
</comment>
<organism evidence="1 2">
    <name type="scientific">Neisseria elongata subsp. nitroreducens</name>
    <dbReference type="NCBI Taxonomy" id="90367"/>
    <lineage>
        <taxon>Bacteria</taxon>
        <taxon>Pseudomonadati</taxon>
        <taxon>Pseudomonadota</taxon>
        <taxon>Betaproteobacteria</taxon>
        <taxon>Neisseriales</taxon>
        <taxon>Neisseriaceae</taxon>
        <taxon>Neisseria</taxon>
    </lineage>
</organism>
<evidence type="ECO:0008006" key="3">
    <source>
        <dbReference type="Google" id="ProtNLM"/>
    </source>
</evidence>
<dbReference type="Proteomes" id="UP000708805">
    <property type="component" value="Unassembled WGS sequence"/>
</dbReference>
<reference evidence="1" key="1">
    <citation type="submission" date="2021-04" db="EMBL/GenBank/DDBJ databases">
        <title>Genomic characterization of endocarditis-associated Neisseria elongata subsp. nitroreducens.</title>
        <authorList>
            <person name="Schorner M."/>
            <person name="Passarelli-Araujo H."/>
            <person name="Scheffer M."/>
            <person name="Barazzetti F."/>
            <person name="Martins J."/>
            <person name="Machado H."/>
            <person name="Palmeiro J."/>
            <person name="Bazzo M."/>
        </authorList>
    </citation>
    <scope>NUCLEOTIDE SEQUENCE</scope>
    <source>
        <strain evidence="1">Nel_M001</strain>
    </source>
</reference>
<dbReference type="InterPro" id="IPR029058">
    <property type="entry name" value="AB_hydrolase_fold"/>
</dbReference>
<gene>
    <name evidence="1" type="ORF">J8641_05735</name>
</gene>
<name>A0A9X1CRX2_NEIEL</name>
<dbReference type="RefSeq" id="WP_214037691.1">
    <property type="nucleotide sequence ID" value="NZ_JAGJWT010000003.1"/>
</dbReference>
<evidence type="ECO:0000313" key="1">
    <source>
        <dbReference type="EMBL" id="MBS9340322.1"/>
    </source>
</evidence>
<dbReference type="EMBL" id="JAGJWT010000003">
    <property type="protein sequence ID" value="MBS9340322.1"/>
    <property type="molecule type" value="Genomic_DNA"/>
</dbReference>
<proteinExistence type="predicted"/>